<evidence type="ECO:0000259" key="16">
    <source>
        <dbReference type="PROSITE" id="PS50112"/>
    </source>
</evidence>
<dbReference type="InterPro" id="IPR000014">
    <property type="entry name" value="PAS"/>
</dbReference>
<keyword evidence="13" id="KW-0157">Chromophore</keyword>
<dbReference type="Gene3D" id="3.30.450.20">
    <property type="entry name" value="PAS domain"/>
    <property type="match status" value="3"/>
</dbReference>
<dbReference type="Gene3D" id="3.30.565.10">
    <property type="entry name" value="Histidine kinase-like ATPase, C-terminal domain"/>
    <property type="match status" value="1"/>
</dbReference>
<dbReference type="GO" id="GO:0009881">
    <property type="term" value="F:photoreceptor activity"/>
    <property type="evidence" value="ECO:0007669"/>
    <property type="project" value="UniProtKB-KW"/>
</dbReference>
<dbReference type="Proteomes" id="UP000502502">
    <property type="component" value="Chromosome"/>
</dbReference>
<keyword evidence="14" id="KW-0843">Virulence</keyword>
<evidence type="ECO:0000256" key="5">
    <source>
        <dbReference type="ARBA" id="ARBA00022606"/>
    </source>
</evidence>
<evidence type="ECO:0000256" key="3">
    <source>
        <dbReference type="ARBA" id="ARBA00022543"/>
    </source>
</evidence>
<evidence type="ECO:0000256" key="7">
    <source>
        <dbReference type="ARBA" id="ARBA00022643"/>
    </source>
</evidence>
<evidence type="ECO:0000256" key="4">
    <source>
        <dbReference type="ARBA" id="ARBA00022553"/>
    </source>
</evidence>
<keyword evidence="11" id="KW-0418">Kinase</keyword>
<evidence type="ECO:0000256" key="1">
    <source>
        <dbReference type="ARBA" id="ARBA00000085"/>
    </source>
</evidence>
<feature type="domain" description="PAC" evidence="17">
    <location>
        <begin position="119"/>
        <end position="172"/>
    </location>
</feature>
<dbReference type="Pfam" id="PF01590">
    <property type="entry name" value="GAF"/>
    <property type="match status" value="1"/>
</dbReference>
<dbReference type="PANTHER" id="PTHR41523">
    <property type="entry name" value="TWO-COMPONENT SYSTEM SENSOR PROTEIN"/>
    <property type="match status" value="1"/>
</dbReference>
<keyword evidence="10" id="KW-0547">Nucleotide-binding</keyword>
<dbReference type="InterPro" id="IPR000700">
    <property type="entry name" value="PAS-assoc_C"/>
</dbReference>
<keyword evidence="19" id="KW-1185">Reference proteome</keyword>
<evidence type="ECO:0000256" key="8">
    <source>
        <dbReference type="ARBA" id="ARBA00022679"/>
    </source>
</evidence>
<keyword evidence="8" id="KW-0808">Transferase</keyword>
<dbReference type="AlphaFoldDB" id="A0A6G7ZQE6"/>
<organism evidence="18 19">
    <name type="scientific">Sphingomonas sinipercae</name>
    <dbReference type="NCBI Taxonomy" id="2714944"/>
    <lineage>
        <taxon>Bacteria</taxon>
        <taxon>Pseudomonadati</taxon>
        <taxon>Pseudomonadota</taxon>
        <taxon>Alphaproteobacteria</taxon>
        <taxon>Sphingomonadales</taxon>
        <taxon>Sphingomonadaceae</taxon>
        <taxon>Sphingomonas</taxon>
    </lineage>
</organism>
<dbReference type="InterPro" id="IPR035965">
    <property type="entry name" value="PAS-like_dom_sf"/>
</dbReference>
<dbReference type="PANTHER" id="PTHR41523:SF7">
    <property type="entry name" value="HISTIDINE KINASE"/>
    <property type="match status" value="1"/>
</dbReference>
<dbReference type="Pfam" id="PF08447">
    <property type="entry name" value="PAS_3"/>
    <property type="match status" value="2"/>
</dbReference>
<dbReference type="SUPFAM" id="SSF55781">
    <property type="entry name" value="GAF domain-like"/>
    <property type="match status" value="1"/>
</dbReference>
<keyword evidence="7" id="KW-0288">FMN</keyword>
<feature type="domain" description="PAC" evidence="17">
    <location>
        <begin position="416"/>
        <end position="468"/>
    </location>
</feature>
<dbReference type="Pfam" id="PF08448">
    <property type="entry name" value="PAS_4"/>
    <property type="match status" value="1"/>
</dbReference>
<evidence type="ECO:0000256" key="9">
    <source>
        <dbReference type="ARBA" id="ARBA00022737"/>
    </source>
</evidence>
<dbReference type="EMBL" id="CP049871">
    <property type="protein sequence ID" value="QIL03149.1"/>
    <property type="molecule type" value="Genomic_DNA"/>
</dbReference>
<evidence type="ECO:0000256" key="11">
    <source>
        <dbReference type="ARBA" id="ARBA00022777"/>
    </source>
</evidence>
<reference evidence="18 19" key="1">
    <citation type="submission" date="2020-03" db="EMBL/GenBank/DDBJ databases">
        <title>Sphingomonas sp. nov., isolated from fish.</title>
        <authorList>
            <person name="Hyun D.-W."/>
            <person name="Bae J.-W."/>
        </authorList>
    </citation>
    <scope>NUCLEOTIDE SEQUENCE [LARGE SCALE GENOMIC DNA]</scope>
    <source>
        <strain evidence="18 19">HDW15C</strain>
    </source>
</reference>
<dbReference type="FunFam" id="3.30.450.20:FF:000099">
    <property type="entry name" value="Sensory box sensor histidine kinase"/>
    <property type="match status" value="1"/>
</dbReference>
<evidence type="ECO:0000256" key="12">
    <source>
        <dbReference type="ARBA" id="ARBA00022840"/>
    </source>
</evidence>
<evidence type="ECO:0000256" key="15">
    <source>
        <dbReference type="ARBA" id="ARBA00023170"/>
    </source>
</evidence>
<accession>A0A6G7ZQE6</accession>
<dbReference type="PROSITE" id="PS50113">
    <property type="entry name" value="PAC"/>
    <property type="match status" value="3"/>
</dbReference>
<protein>
    <recommendedName>
        <fullName evidence="2">histidine kinase</fullName>
        <ecNumber evidence="2">2.7.13.3</ecNumber>
    </recommendedName>
</protein>
<dbReference type="InterPro" id="IPR011102">
    <property type="entry name" value="Sig_transdc_His_kinase_HWE"/>
</dbReference>
<dbReference type="SMART" id="SM00911">
    <property type="entry name" value="HWE_HK"/>
    <property type="match status" value="1"/>
</dbReference>
<keyword evidence="5" id="KW-0716">Sensory transduction</keyword>
<dbReference type="InterPro" id="IPR013655">
    <property type="entry name" value="PAS_fold_3"/>
</dbReference>
<evidence type="ECO:0000313" key="19">
    <source>
        <dbReference type="Proteomes" id="UP000502502"/>
    </source>
</evidence>
<dbReference type="Pfam" id="PF07536">
    <property type="entry name" value="HWE_HK"/>
    <property type="match status" value="1"/>
</dbReference>
<feature type="domain" description="PAC" evidence="17">
    <location>
        <begin position="545"/>
        <end position="598"/>
    </location>
</feature>
<keyword evidence="4" id="KW-0597">Phosphoprotein</keyword>
<dbReference type="SUPFAM" id="SSF55874">
    <property type="entry name" value="ATPase domain of HSP90 chaperone/DNA topoisomerase II/histidine kinase"/>
    <property type="match status" value="1"/>
</dbReference>
<dbReference type="InterPro" id="IPR036890">
    <property type="entry name" value="HATPase_C_sf"/>
</dbReference>
<dbReference type="KEGG" id="ssin:G7078_10405"/>
<keyword evidence="3" id="KW-0600">Photoreceptor protein</keyword>
<sequence length="788" mass="86720">MNEHSDMRPASGSTTGFLDDSECGALIAARDWSDTLGPPNQWPQSLRTATALLLRSPVPMVMLWGEDGIMLYNDAYSGIAGGRHPQLLGSKVREGWPEVADFNDNVMKVGLAGGTLQYRNQELTLFRTGEAERVWMNLDYSPVIGDSGEPEGVLAIVVETTAHVLAERALREGAERLQFLDRLASEARELSDPHEIMATTARLLGQHLQVVDCAYADMEPDEDTFTIRGDWAQPGFKSIVGTYSLADFGETANRELHAGRPLITRNTLVDLGPDEAAAFLGLGLQATVCMPFIKDGNLTALMAAHDSKPRDWTDGELTLIRETTERSWAYIERTRSQAALQESEQRFRTVANSAPIMIWVTDPDGKCTYLNQRWYEFTGQEPGAGEGYGWLEAVHPDDRPRAQAAFVSANAEQRDYSTEFRVRRADGLYRWTIDAAAARFAADGTYLGYVGSVMDIDERRESEQRLKLHEEQLRLAIEAGEIGLWDFDPVHDHLFWPERVKAMFGISPDVEVSIEDFYAGVHPDDIEPTAAAFAEAADPAKRTLYDVEYRTVGKEDGVTRWVAAKGRGVFDDHGTCVRVIGTAVDITPRKKAEQHQRLLIDELSHRAKNLLAIVQSVALQSFRGTETLEEMRAAFEGRLGALGAAHDILTRQNWEAAPLSELIGATLAAVSPGDGRLLLDGPDLLLPPKTGVSLAMAIHELATNALKYGSLQSPEGKVSVTWRVSGGRLNLQWTEFGGPPVQPPSRRGFGTRMIERGLAAELGGSVRMQFEPSGVICTVDAPLPQVRP</sequence>
<dbReference type="SMART" id="SM00065">
    <property type="entry name" value="GAF"/>
    <property type="match status" value="1"/>
</dbReference>
<dbReference type="NCBIfam" id="TIGR00229">
    <property type="entry name" value="sensory_box"/>
    <property type="match status" value="3"/>
</dbReference>
<dbReference type="Gene3D" id="2.10.70.100">
    <property type="match status" value="1"/>
</dbReference>
<dbReference type="InterPro" id="IPR001610">
    <property type="entry name" value="PAC"/>
</dbReference>
<dbReference type="Gene3D" id="3.30.450.40">
    <property type="match status" value="1"/>
</dbReference>
<dbReference type="PROSITE" id="PS50112">
    <property type="entry name" value="PAS"/>
    <property type="match status" value="1"/>
</dbReference>
<gene>
    <name evidence="18" type="ORF">G7078_10405</name>
</gene>
<dbReference type="GO" id="GO:0005524">
    <property type="term" value="F:ATP binding"/>
    <property type="evidence" value="ECO:0007669"/>
    <property type="project" value="UniProtKB-KW"/>
</dbReference>
<name>A0A6G7ZQE6_9SPHN</name>
<keyword evidence="12" id="KW-0067">ATP-binding</keyword>
<evidence type="ECO:0000259" key="17">
    <source>
        <dbReference type="PROSITE" id="PS50113"/>
    </source>
</evidence>
<evidence type="ECO:0000256" key="13">
    <source>
        <dbReference type="ARBA" id="ARBA00022991"/>
    </source>
</evidence>
<dbReference type="InterPro" id="IPR029016">
    <property type="entry name" value="GAF-like_dom_sf"/>
</dbReference>
<keyword evidence="6" id="KW-0285">Flavoprotein</keyword>
<feature type="domain" description="PAS" evidence="16">
    <location>
        <begin position="343"/>
        <end position="414"/>
    </location>
</feature>
<dbReference type="EC" id="2.7.13.3" evidence="2"/>
<dbReference type="InterPro" id="IPR003018">
    <property type="entry name" value="GAF"/>
</dbReference>
<dbReference type="InterPro" id="IPR013656">
    <property type="entry name" value="PAS_4"/>
</dbReference>
<evidence type="ECO:0000313" key="18">
    <source>
        <dbReference type="EMBL" id="QIL03149.1"/>
    </source>
</evidence>
<evidence type="ECO:0000256" key="14">
    <source>
        <dbReference type="ARBA" id="ARBA00023026"/>
    </source>
</evidence>
<evidence type="ECO:0000256" key="2">
    <source>
        <dbReference type="ARBA" id="ARBA00012438"/>
    </source>
</evidence>
<dbReference type="RefSeq" id="WP_166095794.1">
    <property type="nucleotide sequence ID" value="NZ_CP049871.1"/>
</dbReference>
<keyword evidence="9" id="KW-0677">Repeat</keyword>
<evidence type="ECO:0000256" key="10">
    <source>
        <dbReference type="ARBA" id="ARBA00022741"/>
    </source>
</evidence>
<proteinExistence type="predicted"/>
<dbReference type="SUPFAM" id="SSF55785">
    <property type="entry name" value="PYP-like sensor domain (PAS domain)"/>
    <property type="match status" value="3"/>
</dbReference>
<dbReference type="CDD" id="cd00130">
    <property type="entry name" value="PAS"/>
    <property type="match status" value="2"/>
</dbReference>
<comment type="catalytic activity">
    <reaction evidence="1">
        <text>ATP + protein L-histidine = ADP + protein N-phospho-L-histidine.</text>
        <dbReference type="EC" id="2.7.13.3"/>
    </reaction>
</comment>
<dbReference type="SMART" id="SM00086">
    <property type="entry name" value="PAC"/>
    <property type="match status" value="3"/>
</dbReference>
<evidence type="ECO:0000256" key="6">
    <source>
        <dbReference type="ARBA" id="ARBA00022630"/>
    </source>
</evidence>
<keyword evidence="15" id="KW-0675">Receptor</keyword>
<dbReference type="GO" id="GO:0004673">
    <property type="term" value="F:protein histidine kinase activity"/>
    <property type="evidence" value="ECO:0007669"/>
    <property type="project" value="UniProtKB-EC"/>
</dbReference>
<dbReference type="SMART" id="SM00091">
    <property type="entry name" value="PAS"/>
    <property type="match status" value="2"/>
</dbReference>